<organism evidence="1 2">
    <name type="scientific">Trichonephila clavipes</name>
    <name type="common">Golden silk orbweaver</name>
    <name type="synonym">Nephila clavipes</name>
    <dbReference type="NCBI Taxonomy" id="2585209"/>
    <lineage>
        <taxon>Eukaryota</taxon>
        <taxon>Metazoa</taxon>
        <taxon>Ecdysozoa</taxon>
        <taxon>Arthropoda</taxon>
        <taxon>Chelicerata</taxon>
        <taxon>Arachnida</taxon>
        <taxon>Araneae</taxon>
        <taxon>Araneomorphae</taxon>
        <taxon>Entelegynae</taxon>
        <taxon>Araneoidea</taxon>
        <taxon>Nephilidae</taxon>
        <taxon>Trichonephila</taxon>
    </lineage>
</organism>
<proteinExistence type="predicted"/>
<protein>
    <recommendedName>
        <fullName evidence="3">RNase H type-1 domain-containing protein</fullName>
    </recommendedName>
</protein>
<sequence length="247" mass="27987">MAVETIIIDPAAEFTSISRPYLNPELIALDKALGSLALLPNGKEIWILSDSRGAIQHLSNWQKPEEKNEMSTEIADNQSIQNYENNEIDIIKEDQIMYDISATSIHEDTGAFSNGTDKTRSLKKFSPFTIRSNISGPTKQTSAHYTETPLAKFSKYEFYDNNGEEFIIDSAEFEKEEKELIDLLNSNSEILPNNPFYEKGSYNENYHLFPISSDASPGYTDKDVKENNLPNNNKNAYLEILPNNPFL</sequence>
<dbReference type="AlphaFoldDB" id="A0A8X6SGE6"/>
<dbReference type="Proteomes" id="UP000887159">
    <property type="component" value="Unassembled WGS sequence"/>
</dbReference>
<accession>A0A8X6SGE6</accession>
<evidence type="ECO:0008006" key="3">
    <source>
        <dbReference type="Google" id="ProtNLM"/>
    </source>
</evidence>
<gene>
    <name evidence="1" type="ORF">TNCV_1124991</name>
</gene>
<reference evidence="1" key="1">
    <citation type="submission" date="2020-08" db="EMBL/GenBank/DDBJ databases">
        <title>Multicomponent nature underlies the extraordinary mechanical properties of spider dragline silk.</title>
        <authorList>
            <person name="Kono N."/>
            <person name="Nakamura H."/>
            <person name="Mori M."/>
            <person name="Yoshida Y."/>
            <person name="Ohtoshi R."/>
            <person name="Malay A.D."/>
            <person name="Moran D.A.P."/>
            <person name="Tomita M."/>
            <person name="Numata K."/>
            <person name="Arakawa K."/>
        </authorList>
    </citation>
    <scope>NUCLEOTIDE SEQUENCE</scope>
</reference>
<name>A0A8X6SGE6_TRICX</name>
<evidence type="ECO:0000313" key="2">
    <source>
        <dbReference type="Proteomes" id="UP000887159"/>
    </source>
</evidence>
<dbReference type="EMBL" id="BMAU01021301">
    <property type="protein sequence ID" value="GFY10978.1"/>
    <property type="molecule type" value="Genomic_DNA"/>
</dbReference>
<comment type="caution">
    <text evidence="1">The sequence shown here is derived from an EMBL/GenBank/DDBJ whole genome shotgun (WGS) entry which is preliminary data.</text>
</comment>
<keyword evidence="2" id="KW-1185">Reference proteome</keyword>
<evidence type="ECO:0000313" key="1">
    <source>
        <dbReference type="EMBL" id="GFY10978.1"/>
    </source>
</evidence>